<proteinExistence type="predicted"/>
<protein>
    <recommendedName>
        <fullName evidence="4">Lipoprotein</fullName>
    </recommendedName>
</protein>
<evidence type="ECO:0008006" key="4">
    <source>
        <dbReference type="Google" id="ProtNLM"/>
    </source>
</evidence>
<sequence>MNKKMIRLAALAAAMLALNACTPYASLDINAPFKVGPVYVNPSIGIGGTL</sequence>
<comment type="caution">
    <text evidence="2">The sequence shown here is derived from an EMBL/GenBank/DDBJ whole genome shotgun (WGS) entry which is preliminary data.</text>
</comment>
<gene>
    <name evidence="2" type="ORF">MKZ47_00510</name>
</gene>
<accession>A0ABT6TX49</accession>
<dbReference type="RefSeq" id="WP_167350228.1">
    <property type="nucleotide sequence ID" value="NZ_CP077770.1"/>
</dbReference>
<evidence type="ECO:0000313" key="2">
    <source>
        <dbReference type="EMBL" id="MDI4667595.1"/>
    </source>
</evidence>
<name>A0ABT6TX49_9GAMM</name>
<evidence type="ECO:0000256" key="1">
    <source>
        <dbReference type="SAM" id="SignalP"/>
    </source>
</evidence>
<feature type="chain" id="PRO_5045133130" description="Lipoprotein" evidence="1">
    <location>
        <begin position="26"/>
        <end position="50"/>
    </location>
</feature>
<evidence type="ECO:0000313" key="3">
    <source>
        <dbReference type="Proteomes" id="UP001156974"/>
    </source>
</evidence>
<keyword evidence="3" id="KW-1185">Reference proteome</keyword>
<dbReference type="EMBL" id="JAKUMG010000001">
    <property type="protein sequence ID" value="MDI4667595.1"/>
    <property type="molecule type" value="Genomic_DNA"/>
</dbReference>
<reference evidence="2 3" key="1">
    <citation type="submission" date="2022-02" db="EMBL/GenBank/DDBJ databases">
        <title>Genome analysis of Beneficial Microorganisms for Coral consortium from Pocillopora damicornis.</title>
        <authorList>
            <person name="Rosado P.M."/>
            <person name="Cardoso P.M."/>
            <person name="Rosado J.G."/>
            <person name="Schultz J."/>
            <person name="Rocha U."/>
            <person name="Costa T.K."/>
            <person name="Peixoto R.S."/>
        </authorList>
    </citation>
    <scope>NUCLEOTIDE SEQUENCE [LARGE SCALE GENOMIC DNA]</scope>
    <source>
        <strain evidence="2 3">BMC5</strain>
    </source>
</reference>
<organism evidence="2 3">
    <name type="scientific">Pseudoalteromonas shioyasakiensis</name>
    <dbReference type="NCBI Taxonomy" id="1190813"/>
    <lineage>
        <taxon>Bacteria</taxon>
        <taxon>Pseudomonadati</taxon>
        <taxon>Pseudomonadota</taxon>
        <taxon>Gammaproteobacteria</taxon>
        <taxon>Alteromonadales</taxon>
        <taxon>Pseudoalteromonadaceae</taxon>
        <taxon>Pseudoalteromonas</taxon>
    </lineage>
</organism>
<dbReference type="GeneID" id="51980674"/>
<dbReference type="Proteomes" id="UP001156974">
    <property type="component" value="Unassembled WGS sequence"/>
</dbReference>
<keyword evidence="1" id="KW-0732">Signal</keyword>
<feature type="signal peptide" evidence="1">
    <location>
        <begin position="1"/>
        <end position="25"/>
    </location>
</feature>